<dbReference type="GeneID" id="97424539"/>
<comment type="caution">
    <text evidence="2">The sequence shown here is derived from an EMBL/GenBank/DDBJ whole genome shotgun (WGS) entry which is preliminary data.</text>
</comment>
<evidence type="ECO:0000256" key="1">
    <source>
        <dbReference type="SAM" id="Phobius"/>
    </source>
</evidence>
<accession>A0AAW8NHP2</accession>
<evidence type="ECO:0000313" key="2">
    <source>
        <dbReference type="EMBL" id="MDR7166084.1"/>
    </source>
</evidence>
<keyword evidence="1" id="KW-0812">Transmembrane</keyword>
<proteinExistence type="predicted"/>
<sequence>MGSNDAKGATPNIMTINTNAGVPDAWLKMQESTRRMTAHMMPDVSKMMPDMSKYAMPQVLSDSTLMRMSELSQQMADVAALRFPVEDMNRLQKLVTQQTAGLDTFARQFAENQAAFDKMLEPTRNMLKMASYNDQIQKSVEAMASSFAAQMDTSRIQDLLATASTLRQGLTDEDVEELTDEFYTAHPDIAESVEASPLLWTLSRTDRMLIVWLVGVIVTLYVGNALLYISTDFPELKTVIDAFGLDFGGGVDAGIATAAATNEALKKLPQSESD</sequence>
<dbReference type="EMBL" id="JAVDWN010000026">
    <property type="protein sequence ID" value="MDR7166084.1"/>
    <property type="molecule type" value="Genomic_DNA"/>
</dbReference>
<gene>
    <name evidence="2" type="ORF">J2X12_004138</name>
</gene>
<name>A0AAW8NHP2_PSEOX</name>
<keyword evidence="1" id="KW-1133">Transmembrane helix</keyword>
<reference evidence="2" key="1">
    <citation type="submission" date="2023-07" db="EMBL/GenBank/DDBJ databases">
        <title>Sorghum-associated microbial communities from plants grown in Nebraska, USA.</title>
        <authorList>
            <person name="Schachtman D."/>
        </authorList>
    </citation>
    <scope>NUCLEOTIDE SEQUENCE</scope>
    <source>
        <strain evidence="2">BE261</strain>
    </source>
</reference>
<keyword evidence="1" id="KW-0472">Membrane</keyword>
<dbReference type="RefSeq" id="WP_310114630.1">
    <property type="nucleotide sequence ID" value="NZ_JAVDTN010000026.1"/>
</dbReference>
<organism evidence="2 3">
    <name type="scientific">Pseudarthrobacter oxydans</name>
    <name type="common">Arthrobacter oxydans</name>
    <dbReference type="NCBI Taxonomy" id="1671"/>
    <lineage>
        <taxon>Bacteria</taxon>
        <taxon>Bacillati</taxon>
        <taxon>Actinomycetota</taxon>
        <taxon>Actinomycetes</taxon>
        <taxon>Micrococcales</taxon>
        <taxon>Micrococcaceae</taxon>
        <taxon>Pseudarthrobacter</taxon>
    </lineage>
</organism>
<evidence type="ECO:0000313" key="3">
    <source>
        <dbReference type="Proteomes" id="UP001262032"/>
    </source>
</evidence>
<feature type="transmembrane region" description="Helical" evidence="1">
    <location>
        <begin position="209"/>
        <end position="229"/>
    </location>
</feature>
<protein>
    <submittedName>
        <fullName evidence="2">Uncharacterized protein</fullName>
    </submittedName>
</protein>
<dbReference type="Proteomes" id="UP001262032">
    <property type="component" value="Unassembled WGS sequence"/>
</dbReference>
<dbReference type="AlphaFoldDB" id="A0AAW8NHP2"/>